<dbReference type="Pfam" id="PF07494">
    <property type="entry name" value="Reg_prop"/>
    <property type="match status" value="6"/>
</dbReference>
<dbReference type="EMBL" id="QMFY01000020">
    <property type="protein sequence ID" value="RAV98244.1"/>
    <property type="molecule type" value="Genomic_DNA"/>
</dbReference>
<dbReference type="InterPro" id="IPR005467">
    <property type="entry name" value="His_kinase_dom"/>
</dbReference>
<evidence type="ECO:0000256" key="5">
    <source>
        <dbReference type="ARBA" id="ARBA00022777"/>
    </source>
</evidence>
<evidence type="ECO:0000256" key="4">
    <source>
        <dbReference type="ARBA" id="ARBA00022679"/>
    </source>
</evidence>
<feature type="domain" description="Response regulatory" evidence="11">
    <location>
        <begin position="1127"/>
        <end position="1242"/>
    </location>
</feature>
<feature type="modified residue" description="4-aspartylphosphate" evidence="8">
    <location>
        <position position="1175"/>
    </location>
</feature>
<evidence type="ECO:0000313" key="13">
    <source>
        <dbReference type="Proteomes" id="UP000251889"/>
    </source>
</evidence>
<dbReference type="SUPFAM" id="SSF63829">
    <property type="entry name" value="Calcium-dependent phosphotriesterase"/>
    <property type="match status" value="3"/>
</dbReference>
<dbReference type="Gene3D" id="1.10.10.60">
    <property type="entry name" value="Homeodomain-like"/>
    <property type="match status" value="2"/>
</dbReference>
<dbReference type="Gene3D" id="3.40.50.2300">
    <property type="match status" value="1"/>
</dbReference>
<evidence type="ECO:0000256" key="8">
    <source>
        <dbReference type="PROSITE-ProRule" id="PRU00169"/>
    </source>
</evidence>
<dbReference type="InterPro" id="IPR011123">
    <property type="entry name" value="Y_Y_Y"/>
</dbReference>
<dbReference type="Gene3D" id="2.60.40.10">
    <property type="entry name" value="Immunoglobulins"/>
    <property type="match status" value="1"/>
</dbReference>
<dbReference type="InterPro" id="IPR003594">
    <property type="entry name" value="HATPase_dom"/>
</dbReference>
<reference evidence="12 13" key="1">
    <citation type="submission" date="2018-06" db="EMBL/GenBank/DDBJ databases">
        <title>Chryseolinea flavus sp. nov., a member of the phylum Bacteroidetes isolated from soil.</title>
        <authorList>
            <person name="Li Y."/>
            <person name="Wang J."/>
        </authorList>
    </citation>
    <scope>NUCLEOTIDE SEQUENCE [LARGE SCALE GENOMIC DNA]</scope>
    <source>
        <strain evidence="12 13">SDU1-6</strain>
    </source>
</reference>
<dbReference type="InterPro" id="IPR009057">
    <property type="entry name" value="Homeodomain-like_sf"/>
</dbReference>
<evidence type="ECO:0000256" key="6">
    <source>
        <dbReference type="ARBA" id="ARBA00023015"/>
    </source>
</evidence>
<evidence type="ECO:0000256" key="7">
    <source>
        <dbReference type="ARBA" id="ARBA00023163"/>
    </source>
</evidence>
<dbReference type="Pfam" id="PF00072">
    <property type="entry name" value="Response_reg"/>
    <property type="match status" value="1"/>
</dbReference>
<evidence type="ECO:0000259" key="9">
    <source>
        <dbReference type="PROSITE" id="PS01124"/>
    </source>
</evidence>
<evidence type="ECO:0000313" key="12">
    <source>
        <dbReference type="EMBL" id="RAV98244.1"/>
    </source>
</evidence>
<dbReference type="PANTHER" id="PTHR43547">
    <property type="entry name" value="TWO-COMPONENT HISTIDINE KINASE"/>
    <property type="match status" value="1"/>
</dbReference>
<proteinExistence type="predicted"/>
<dbReference type="SMART" id="SM00342">
    <property type="entry name" value="HTH_ARAC"/>
    <property type="match status" value="1"/>
</dbReference>
<dbReference type="SMART" id="SM00387">
    <property type="entry name" value="HATPase_c"/>
    <property type="match status" value="1"/>
</dbReference>
<dbReference type="Pfam" id="PF07495">
    <property type="entry name" value="Y_Y_Y"/>
    <property type="match status" value="1"/>
</dbReference>
<evidence type="ECO:0000256" key="3">
    <source>
        <dbReference type="ARBA" id="ARBA00022553"/>
    </source>
</evidence>
<gene>
    <name evidence="12" type="ORF">DQQ10_24900</name>
</gene>
<evidence type="ECO:0000259" key="10">
    <source>
        <dbReference type="PROSITE" id="PS50109"/>
    </source>
</evidence>
<dbReference type="InterPro" id="IPR004358">
    <property type="entry name" value="Sig_transdc_His_kin-like_C"/>
</dbReference>
<dbReference type="Gene3D" id="1.10.287.130">
    <property type="match status" value="1"/>
</dbReference>
<dbReference type="Pfam" id="PF00512">
    <property type="entry name" value="HisKA"/>
    <property type="match status" value="1"/>
</dbReference>
<dbReference type="SUPFAM" id="SSF55874">
    <property type="entry name" value="ATPase domain of HSP90 chaperone/DNA topoisomerase II/histidine kinase"/>
    <property type="match status" value="1"/>
</dbReference>
<dbReference type="Pfam" id="PF02518">
    <property type="entry name" value="HATPase_c"/>
    <property type="match status" value="1"/>
</dbReference>
<dbReference type="InterPro" id="IPR015943">
    <property type="entry name" value="WD40/YVTN_repeat-like_dom_sf"/>
</dbReference>
<dbReference type="Gene3D" id="2.130.10.10">
    <property type="entry name" value="YVTN repeat-like/Quinoprotein amine dehydrogenase"/>
    <property type="match status" value="2"/>
</dbReference>
<feature type="domain" description="HTH araC/xylS-type" evidence="9">
    <location>
        <begin position="1273"/>
        <end position="1372"/>
    </location>
</feature>
<dbReference type="CDD" id="cd00082">
    <property type="entry name" value="HisKA"/>
    <property type="match status" value="1"/>
</dbReference>
<dbReference type="EC" id="2.7.13.3" evidence="2"/>
<dbReference type="RefSeq" id="WP_112749656.1">
    <property type="nucleotide sequence ID" value="NZ_QMFY01000020.1"/>
</dbReference>
<dbReference type="SMART" id="SM00448">
    <property type="entry name" value="REC"/>
    <property type="match status" value="1"/>
</dbReference>
<dbReference type="GO" id="GO:0000155">
    <property type="term" value="F:phosphorelay sensor kinase activity"/>
    <property type="evidence" value="ECO:0007669"/>
    <property type="project" value="InterPro"/>
</dbReference>
<comment type="caution">
    <text evidence="12">The sequence shown here is derived from an EMBL/GenBank/DDBJ whole genome shotgun (WGS) entry which is preliminary data.</text>
</comment>
<dbReference type="FunFam" id="2.60.40.10:FF:000791">
    <property type="entry name" value="Two-component system sensor histidine kinase/response regulator"/>
    <property type="match status" value="1"/>
</dbReference>
<dbReference type="InterPro" id="IPR036097">
    <property type="entry name" value="HisK_dim/P_sf"/>
</dbReference>
<evidence type="ECO:0000259" key="11">
    <source>
        <dbReference type="PROSITE" id="PS50110"/>
    </source>
</evidence>
<dbReference type="GO" id="GO:0003700">
    <property type="term" value="F:DNA-binding transcription factor activity"/>
    <property type="evidence" value="ECO:0007669"/>
    <property type="project" value="InterPro"/>
</dbReference>
<name>A0A364XXV0_9BACT</name>
<dbReference type="PROSITE" id="PS50109">
    <property type="entry name" value="HIS_KIN"/>
    <property type="match status" value="1"/>
</dbReference>
<dbReference type="InterPro" id="IPR001789">
    <property type="entry name" value="Sig_transdc_resp-reg_receiver"/>
</dbReference>
<dbReference type="PANTHER" id="PTHR43547:SF2">
    <property type="entry name" value="HYBRID SIGNAL TRANSDUCTION HISTIDINE KINASE C"/>
    <property type="match status" value="1"/>
</dbReference>
<dbReference type="PROSITE" id="PS50110">
    <property type="entry name" value="RESPONSE_REGULATORY"/>
    <property type="match status" value="1"/>
</dbReference>
<dbReference type="InterPro" id="IPR018060">
    <property type="entry name" value="HTH_AraC"/>
</dbReference>
<dbReference type="SUPFAM" id="SSF46689">
    <property type="entry name" value="Homeodomain-like"/>
    <property type="match status" value="1"/>
</dbReference>
<evidence type="ECO:0000256" key="1">
    <source>
        <dbReference type="ARBA" id="ARBA00000085"/>
    </source>
</evidence>
<keyword evidence="5" id="KW-0418">Kinase</keyword>
<dbReference type="GO" id="GO:0043565">
    <property type="term" value="F:sequence-specific DNA binding"/>
    <property type="evidence" value="ECO:0007669"/>
    <property type="project" value="InterPro"/>
</dbReference>
<comment type="catalytic activity">
    <reaction evidence="1">
        <text>ATP + protein L-histidine = ADP + protein N-phospho-L-histidine.</text>
        <dbReference type="EC" id="2.7.13.3"/>
    </reaction>
</comment>
<dbReference type="SMART" id="SM00388">
    <property type="entry name" value="HisKA"/>
    <property type="match status" value="1"/>
</dbReference>
<organism evidence="12 13">
    <name type="scientific">Pseudochryseolinea flava</name>
    <dbReference type="NCBI Taxonomy" id="2059302"/>
    <lineage>
        <taxon>Bacteria</taxon>
        <taxon>Pseudomonadati</taxon>
        <taxon>Bacteroidota</taxon>
        <taxon>Cytophagia</taxon>
        <taxon>Cytophagales</taxon>
        <taxon>Fulvivirgaceae</taxon>
        <taxon>Pseudochryseolinea</taxon>
    </lineage>
</organism>
<sequence>MLRIHVAQIHVYFSWRLIFLMIVGGTFTTSAQHITNKIIKKYSIQDGLSQAVVNSIEQDDKGWMWFATDDGLNRFDGYSFTTFRFDKSGPNGFHDNFVQRLLKDSQGRLWVSSRRGLYLFNISTQRWKVFRRAGSSSSNNNDVAYIAEGSDHKLWIGWYFGGIGLFDPTKLAYDNTKKFDVNSTATIAVFEDSYGYVWSGTQSTGLDVFRMRSDKTYEKIHAYSSGDFLPSRYVKCFLEDHLGNIWIGTTKGLVLFIRAEGRFVTLDKILPGERGAFSLLEDKDKNLWIGTQGNGIYTVDLRDFDGRRIDRLKSHHITALDQFDISQHTIRSLFQDRDKNIWIGTHGDGVFMVSDEDKNFLKVEVKRNNGPAESMVSFYGLCNDDDGNIWAGTDSRGIYKFTSDGKLLHHYEADGKPGSIGDDVVYSALRDYHGNLWFGTYLHGVYRYDKISNTFEHYQRSASDRPVPLGHRVSFLFEDSHHNIWVGATRGGLSMLDHATKTFKLNRDVPVFGTIDVRAIVEDKKGRLWLGCYGNGLLSYDPTTKVVENIFTGTDSTNLLHSNVVHALAIDGDNVLWIATGGGGLSAYDLNSKSFKRFTEEDGLVSNTVFGVQIDDQQNVWCSTIRGISRLESETQTFFNYTSGDGIQQGQFNAGSSLKNSWKGYICFGGTYGFNLFYPQKVSNSKLVPDVKLSGFRLFNKPVKIGGTTEDDVLQKVIDETEEITLQHDQASFTFEFTALDYSAPQKCEYAYKLEGFDVDWNFVGNNRTASYRYLPPGNYEFKVKAANQPNSWPTKYAHVKINVQSPLWKTPLAYLAYGVVLIGGAWIVYANRRRQLYLKKRVKSEKNKRRRERQLVQDKLAFFTEVSHEFKTPLTLIIGPLEDMMSKENGESPSGKKLRMVHKNAHKLLSLINKLLDYRKIESGKMVLTLKQIDIVPFVEEIFVNFRELANRPNVHFEFYTEEKSIYTWVDPEKIEMVVTNIVSNSFKYIGEGNAISITVKKQIEAEDTEFVCIEVKDNGVGIEPTQIRYIFDWFYKGNANSQISTGIGLALAKKLIQLHQGEIAAHSTVGVGTVFTIKIPLGKDHYQLNNVIFEQESPYEIEAESHDHEEELDESSSHGKKGLKTVLLVEDDNEVRSFLKDYLGATYRVIESSNAEHGLTLAYDHNPDLVVSDVMMEKMDGIEFCHTLKHNIKSSHIPVVLLTARSAHHHHKEGLETGADSYITKPFSPEILSLTINNLLQARENSKRYYRTLFFSDETPKIASADEKLLQTIYDVVKVNMDNADLSVDTLSQELGLSKTLVYRKIKQLTGLSPIEYIRSLRISEAAKLLRTQKYKVYEVVYLVGFSDIKYFRKCFIKEFGYPPSQLLDK</sequence>
<dbReference type="Proteomes" id="UP000251889">
    <property type="component" value="Unassembled WGS sequence"/>
</dbReference>
<protein>
    <recommendedName>
        <fullName evidence="2">histidine kinase</fullName>
        <ecNumber evidence="2">2.7.13.3</ecNumber>
    </recommendedName>
</protein>
<keyword evidence="13" id="KW-1185">Reference proteome</keyword>
<feature type="domain" description="Histidine kinase" evidence="10">
    <location>
        <begin position="866"/>
        <end position="1085"/>
    </location>
</feature>
<dbReference type="InterPro" id="IPR011006">
    <property type="entry name" value="CheY-like_superfamily"/>
</dbReference>
<evidence type="ECO:0000256" key="2">
    <source>
        <dbReference type="ARBA" id="ARBA00012438"/>
    </source>
</evidence>
<dbReference type="Gene3D" id="3.30.565.10">
    <property type="entry name" value="Histidine kinase-like ATPase, C-terminal domain"/>
    <property type="match status" value="1"/>
</dbReference>
<dbReference type="FunFam" id="3.30.565.10:FF:000006">
    <property type="entry name" value="Sensor histidine kinase WalK"/>
    <property type="match status" value="1"/>
</dbReference>
<dbReference type="InterPro" id="IPR036890">
    <property type="entry name" value="HATPase_C_sf"/>
</dbReference>
<keyword evidence="7" id="KW-0804">Transcription</keyword>
<dbReference type="InterPro" id="IPR011110">
    <property type="entry name" value="Reg_prop"/>
</dbReference>
<dbReference type="SUPFAM" id="SSF47384">
    <property type="entry name" value="Homodimeric domain of signal transducing histidine kinase"/>
    <property type="match status" value="1"/>
</dbReference>
<keyword evidence="3 8" id="KW-0597">Phosphoprotein</keyword>
<keyword evidence="4" id="KW-0808">Transferase</keyword>
<dbReference type="PRINTS" id="PR00344">
    <property type="entry name" value="BCTRLSENSOR"/>
</dbReference>
<dbReference type="PROSITE" id="PS01124">
    <property type="entry name" value="HTH_ARAC_FAMILY_2"/>
    <property type="match status" value="1"/>
</dbReference>
<dbReference type="Pfam" id="PF12833">
    <property type="entry name" value="HTH_18"/>
    <property type="match status" value="1"/>
</dbReference>
<keyword evidence="6" id="KW-0805">Transcription regulation</keyword>
<dbReference type="FunFam" id="1.10.287.130:FF:000045">
    <property type="entry name" value="Two-component system sensor histidine kinase/response regulator"/>
    <property type="match status" value="1"/>
</dbReference>
<dbReference type="InterPro" id="IPR003661">
    <property type="entry name" value="HisK_dim/P_dom"/>
</dbReference>
<dbReference type="SUPFAM" id="SSF52172">
    <property type="entry name" value="CheY-like"/>
    <property type="match status" value="1"/>
</dbReference>
<accession>A0A364XXV0</accession>
<dbReference type="InterPro" id="IPR013783">
    <property type="entry name" value="Ig-like_fold"/>
</dbReference>
<dbReference type="OrthoDB" id="9806995at2"/>